<dbReference type="KEGG" id="cre:CHLRE_17g705250v5"/>
<proteinExistence type="predicted"/>
<dbReference type="SMART" id="SM00321">
    <property type="entry name" value="WSC"/>
    <property type="match status" value="1"/>
</dbReference>
<dbReference type="OrthoDB" id="537843at2759"/>
<keyword evidence="5" id="KW-1185">Reference proteome</keyword>
<dbReference type="PROSITE" id="PS51212">
    <property type="entry name" value="WSC"/>
    <property type="match status" value="1"/>
</dbReference>
<dbReference type="Proteomes" id="UP000006906">
    <property type="component" value="Chromosome 17"/>
</dbReference>
<dbReference type="STRING" id="3055.A0A2K3CP85"/>
<dbReference type="InterPro" id="IPR002889">
    <property type="entry name" value="WSC_carb-bd"/>
</dbReference>
<dbReference type="InParanoid" id="A0A2K3CP85"/>
<dbReference type="EMBL" id="CM008978">
    <property type="protein sequence ID" value="PNW70087.1"/>
    <property type="molecule type" value="Genomic_DNA"/>
</dbReference>
<accession>A0A2K3CP85</accession>
<gene>
    <name evidence="4" type="ORF">CHLRE_17g705250v5</name>
</gene>
<dbReference type="AlphaFoldDB" id="A0A2K3CP85"/>
<dbReference type="RefSeq" id="XP_042914441.1">
    <property type="nucleotide sequence ID" value="XM_043071982.1"/>
</dbReference>
<evidence type="ECO:0000256" key="1">
    <source>
        <dbReference type="ARBA" id="ARBA00022581"/>
    </source>
</evidence>
<evidence type="ECO:0000313" key="5">
    <source>
        <dbReference type="Proteomes" id="UP000006906"/>
    </source>
</evidence>
<feature type="region of interest" description="Disordered" evidence="2">
    <location>
        <begin position="708"/>
        <end position="750"/>
    </location>
</feature>
<feature type="compositionally biased region" description="Pro residues" evidence="2">
    <location>
        <begin position="712"/>
        <end position="738"/>
    </location>
</feature>
<sequence length="870" mass="91091">MRLEPALGVQSFERRKLGGTEVLLAYTDAICGGYPQQLANPFTAPTIEDVIFGGIRDFTALGSVKGIDLAFTDAYVDKTSQTYYPRGVYELALYYNDYPSPPGARFALLNRVAGRRNALTTLPTTAAKLDTSQLGKFNDKGPGSLQSATVCCSDDNMFESMRAVRQIIGDTKIGLPVCTGYPVEVKRPAAFPLWAGVRLTVQQPIGSMEYVIASIQFIWASDTPTPVALPPPSPPSSPVAVPAVNPPFLPKGASPDWLAIATGVVSFQLVEPTVSIIMTKRSFPIANSDIDQTVIAATRVNRGAAVALASENMLQHCCGGALGASATQLNQTAKGLDLLVLQGALWAAWYWVKTGAVRVRVSHERYLPLARWLSAQRPGLFLTPAEQDMPSYVTSPDLFIRNIKGTVGQGKRPPEHLYIVGPEDPAYTDPAMANAMRDYLNAAGGVMFLGPNPTAVRADTGGSDGGGGTSSGTGGTGTSGGSTSGNGSPDVEVVTLDDPSPPPPATGRRKNKPPPPAATPTDTTTTTQKRKKPPPPSSRRSAAEVASIVPVGPSWWRADADADAMANSDVGGNAVSGIASLLRGLGMPQRSQRRRLLDVAAANSSLTSIYPINAVSGPFGIFFAPPATPSVQPGTISVVTEPRSDINNAELAAGAYVQFLQGQKPKEFDLDVVSLTIAKARASIPRGTPGSDGFYTLVDALFALGGSLPEIKPSPPPPPPTQRSSPPRSPPPPSPQPPKSSGTPSGGNNTGVGSGPWSFLGCYIDNVGMRALPWRLSVSDKAISIERCAGLALKNSLGYFGMQGSVCFGGNNGTQATMYGAVAAAQCNMACAGDRSQMCGFVSAARQLLSLYQVSLVINIGGNRALRAGH</sequence>
<dbReference type="GeneID" id="5717224"/>
<dbReference type="ExpressionAtlas" id="A0A2K3CP85">
    <property type="expression patterns" value="baseline"/>
</dbReference>
<dbReference type="PANTHER" id="PTHR13037">
    <property type="entry name" value="FORMIN"/>
    <property type="match status" value="1"/>
</dbReference>
<dbReference type="PANTHER" id="PTHR13037:SF24">
    <property type="entry name" value="POLYCOMB PROTEIN PCL-RELATED"/>
    <property type="match status" value="1"/>
</dbReference>
<evidence type="ECO:0000259" key="3">
    <source>
        <dbReference type="PROSITE" id="PS51212"/>
    </source>
</evidence>
<dbReference type="Pfam" id="PF01822">
    <property type="entry name" value="WSC"/>
    <property type="match status" value="1"/>
</dbReference>
<reference evidence="4 5" key="1">
    <citation type="journal article" date="2007" name="Science">
        <title>The Chlamydomonas genome reveals the evolution of key animal and plant functions.</title>
        <authorList>
            <person name="Merchant S.S."/>
            <person name="Prochnik S.E."/>
            <person name="Vallon O."/>
            <person name="Harris E.H."/>
            <person name="Karpowicz S.J."/>
            <person name="Witman G.B."/>
            <person name="Terry A."/>
            <person name="Salamov A."/>
            <person name="Fritz-Laylin L.K."/>
            <person name="Marechal-Drouard L."/>
            <person name="Marshall W.F."/>
            <person name="Qu L.H."/>
            <person name="Nelson D.R."/>
            <person name="Sanderfoot A.A."/>
            <person name="Spalding M.H."/>
            <person name="Kapitonov V.V."/>
            <person name="Ren Q."/>
            <person name="Ferris P."/>
            <person name="Lindquist E."/>
            <person name="Shapiro H."/>
            <person name="Lucas S.M."/>
            <person name="Grimwood J."/>
            <person name="Schmutz J."/>
            <person name="Cardol P."/>
            <person name="Cerutti H."/>
            <person name="Chanfreau G."/>
            <person name="Chen C.L."/>
            <person name="Cognat V."/>
            <person name="Croft M.T."/>
            <person name="Dent R."/>
            <person name="Dutcher S."/>
            <person name="Fernandez E."/>
            <person name="Fukuzawa H."/>
            <person name="Gonzalez-Ballester D."/>
            <person name="Gonzalez-Halphen D."/>
            <person name="Hallmann A."/>
            <person name="Hanikenne M."/>
            <person name="Hippler M."/>
            <person name="Inwood W."/>
            <person name="Jabbari K."/>
            <person name="Kalanon M."/>
            <person name="Kuras R."/>
            <person name="Lefebvre P.A."/>
            <person name="Lemaire S.D."/>
            <person name="Lobanov A.V."/>
            <person name="Lohr M."/>
            <person name="Manuell A."/>
            <person name="Meier I."/>
            <person name="Mets L."/>
            <person name="Mittag M."/>
            <person name="Mittelmeier T."/>
            <person name="Moroney J.V."/>
            <person name="Moseley J."/>
            <person name="Napoli C."/>
            <person name="Nedelcu A.M."/>
            <person name="Niyogi K."/>
            <person name="Novoselov S.V."/>
            <person name="Paulsen I.T."/>
            <person name="Pazour G."/>
            <person name="Purton S."/>
            <person name="Ral J.P."/>
            <person name="Riano-Pachon D.M."/>
            <person name="Riekhof W."/>
            <person name="Rymarquis L."/>
            <person name="Schroda M."/>
            <person name="Stern D."/>
            <person name="Umen J."/>
            <person name="Willows R."/>
            <person name="Wilson N."/>
            <person name="Zimmer S.L."/>
            <person name="Allmer J."/>
            <person name="Balk J."/>
            <person name="Bisova K."/>
            <person name="Chen C.J."/>
            <person name="Elias M."/>
            <person name="Gendler K."/>
            <person name="Hauser C."/>
            <person name="Lamb M.R."/>
            <person name="Ledford H."/>
            <person name="Long J.C."/>
            <person name="Minagawa J."/>
            <person name="Page M.D."/>
            <person name="Pan J."/>
            <person name="Pootakham W."/>
            <person name="Roje S."/>
            <person name="Rose A."/>
            <person name="Stahlberg E."/>
            <person name="Terauchi A.M."/>
            <person name="Yang P."/>
            <person name="Ball S."/>
            <person name="Bowler C."/>
            <person name="Dieckmann C.L."/>
            <person name="Gladyshev V.N."/>
            <person name="Green P."/>
            <person name="Jorgensen R."/>
            <person name="Mayfield S."/>
            <person name="Mueller-Roeber B."/>
            <person name="Rajamani S."/>
            <person name="Sayre R.T."/>
            <person name="Brokstein P."/>
            <person name="Dubchak I."/>
            <person name="Goodstein D."/>
            <person name="Hornick L."/>
            <person name="Huang Y.W."/>
            <person name="Jhaveri J."/>
            <person name="Luo Y."/>
            <person name="Martinez D."/>
            <person name="Ngau W.C."/>
            <person name="Otillar B."/>
            <person name="Poliakov A."/>
            <person name="Porter A."/>
            <person name="Szajkowski L."/>
            <person name="Werner G."/>
            <person name="Zhou K."/>
            <person name="Grigoriev I.V."/>
            <person name="Rokhsar D.S."/>
            <person name="Grossman A.R."/>
        </authorList>
    </citation>
    <scope>NUCLEOTIDE SEQUENCE [LARGE SCALE GENOMIC DNA]</scope>
    <source>
        <strain evidence="5">CC-503</strain>
    </source>
</reference>
<dbReference type="Gramene" id="PNW70087">
    <property type="protein sequence ID" value="PNW70087"/>
    <property type="gene ID" value="CHLRE_17g705250v5"/>
</dbReference>
<feature type="domain" description="WSC" evidence="3">
    <location>
        <begin position="756"/>
        <end position="855"/>
    </location>
</feature>
<evidence type="ECO:0000313" key="4">
    <source>
        <dbReference type="EMBL" id="PNW70087.1"/>
    </source>
</evidence>
<feature type="compositionally biased region" description="Gly residues" evidence="2">
    <location>
        <begin position="462"/>
        <end position="484"/>
    </location>
</feature>
<feature type="region of interest" description="Disordered" evidence="2">
    <location>
        <begin position="455"/>
        <end position="546"/>
    </location>
</feature>
<organism evidence="4 5">
    <name type="scientific">Chlamydomonas reinhardtii</name>
    <name type="common">Chlamydomonas smithii</name>
    <dbReference type="NCBI Taxonomy" id="3055"/>
    <lineage>
        <taxon>Eukaryota</taxon>
        <taxon>Viridiplantae</taxon>
        <taxon>Chlorophyta</taxon>
        <taxon>core chlorophytes</taxon>
        <taxon>Chlorophyceae</taxon>
        <taxon>CS clade</taxon>
        <taxon>Chlamydomonadales</taxon>
        <taxon>Chlamydomonadaceae</taxon>
        <taxon>Chlamydomonas</taxon>
    </lineage>
</organism>
<name>A0A2K3CP85_CHLRE</name>
<keyword evidence="1" id="KW-0945">Host-virus interaction</keyword>
<protein>
    <recommendedName>
        <fullName evidence="3">WSC domain-containing protein</fullName>
    </recommendedName>
</protein>
<evidence type="ECO:0000256" key="2">
    <source>
        <dbReference type="SAM" id="MobiDB-lite"/>
    </source>
</evidence>